<reference evidence="1" key="1">
    <citation type="submission" date="2021-02" db="EMBL/GenBank/DDBJ databases">
        <authorList>
            <person name="Dougan E. K."/>
            <person name="Rhodes N."/>
            <person name="Thang M."/>
            <person name="Chan C."/>
        </authorList>
    </citation>
    <scope>NUCLEOTIDE SEQUENCE</scope>
</reference>
<dbReference type="Proteomes" id="UP000604046">
    <property type="component" value="Unassembled WGS sequence"/>
</dbReference>
<evidence type="ECO:0000313" key="2">
    <source>
        <dbReference type="Proteomes" id="UP000604046"/>
    </source>
</evidence>
<protein>
    <submittedName>
        <fullName evidence="1">Uncharacterized protein</fullName>
    </submittedName>
</protein>
<keyword evidence="2" id="KW-1185">Reference proteome</keyword>
<sequence>MGRPITGIPACAQTVNCTCDAHHWLCMQTPHASDTANRRDPRVARRFAQKGLKQKSDINKHSAAPQAVEHASLDTTSVVHNKACIACQGRWELAQNLSIFAIVSIARFHKKACIACQGRWDLCTRSAHQPTIAEVGNTCTWQSSRVQVGLDPRGNDTAPCHCDARPLHRQTDVHRSLTRMMVLAVWKQTPSTVFQGADVCNWHGVVSVTGCTECIEMEMASIASSLSQHRE</sequence>
<dbReference type="AlphaFoldDB" id="A0A812MU56"/>
<name>A0A812MU56_9DINO</name>
<comment type="caution">
    <text evidence="1">The sequence shown here is derived from an EMBL/GenBank/DDBJ whole genome shotgun (WGS) entry which is preliminary data.</text>
</comment>
<organism evidence="1 2">
    <name type="scientific">Symbiodinium natans</name>
    <dbReference type="NCBI Taxonomy" id="878477"/>
    <lineage>
        <taxon>Eukaryota</taxon>
        <taxon>Sar</taxon>
        <taxon>Alveolata</taxon>
        <taxon>Dinophyceae</taxon>
        <taxon>Suessiales</taxon>
        <taxon>Symbiodiniaceae</taxon>
        <taxon>Symbiodinium</taxon>
    </lineage>
</organism>
<evidence type="ECO:0000313" key="1">
    <source>
        <dbReference type="EMBL" id="CAE7274102.1"/>
    </source>
</evidence>
<proteinExistence type="predicted"/>
<gene>
    <name evidence="1" type="ORF">SNAT2548_LOCUS14543</name>
</gene>
<accession>A0A812MU56</accession>
<dbReference type="EMBL" id="CAJNDS010001713">
    <property type="protein sequence ID" value="CAE7274102.1"/>
    <property type="molecule type" value="Genomic_DNA"/>
</dbReference>